<organism evidence="1 2">
    <name type="scientific">Eretmocerus hayati</name>
    <dbReference type="NCBI Taxonomy" id="131215"/>
    <lineage>
        <taxon>Eukaryota</taxon>
        <taxon>Metazoa</taxon>
        <taxon>Ecdysozoa</taxon>
        <taxon>Arthropoda</taxon>
        <taxon>Hexapoda</taxon>
        <taxon>Insecta</taxon>
        <taxon>Pterygota</taxon>
        <taxon>Neoptera</taxon>
        <taxon>Endopterygota</taxon>
        <taxon>Hymenoptera</taxon>
        <taxon>Apocrita</taxon>
        <taxon>Proctotrupomorpha</taxon>
        <taxon>Chalcidoidea</taxon>
        <taxon>Aphelinidae</taxon>
        <taxon>Aphelininae</taxon>
        <taxon>Eretmocerus</taxon>
    </lineage>
</organism>
<proteinExistence type="predicted"/>
<protein>
    <submittedName>
        <fullName evidence="1">Uncharacterized protein</fullName>
    </submittedName>
</protein>
<reference evidence="1" key="1">
    <citation type="submission" date="2023-04" db="EMBL/GenBank/DDBJ databases">
        <title>A chromosome-level genome assembly of the parasitoid wasp Eretmocerus hayati.</title>
        <authorList>
            <person name="Zhong Y."/>
            <person name="Liu S."/>
            <person name="Liu Y."/>
        </authorList>
    </citation>
    <scope>NUCLEOTIDE SEQUENCE</scope>
    <source>
        <strain evidence="1">ZJU_SS_LIU_2023</strain>
    </source>
</reference>
<dbReference type="EMBL" id="CM056742">
    <property type="protein sequence ID" value="KAJ8676466.1"/>
    <property type="molecule type" value="Genomic_DNA"/>
</dbReference>
<accession>A0ACC2P0V7</accession>
<comment type="caution">
    <text evidence="1">The sequence shown here is derived from an EMBL/GenBank/DDBJ whole genome shotgun (WGS) entry which is preliminary data.</text>
</comment>
<evidence type="ECO:0000313" key="2">
    <source>
        <dbReference type="Proteomes" id="UP001239111"/>
    </source>
</evidence>
<name>A0ACC2P0V7_9HYME</name>
<keyword evidence="2" id="KW-1185">Reference proteome</keyword>
<sequence length="329" mass="37215">MVRLTEVKILLVNCEFLLIIQDKTIKDHVAVVVAFFICWAPFHMQRLIAIYGKRDYRERESNDWMEQLYLIFTYVSGVLYYFSTTINPILYNIMSNKFREAFMETLARSCRMSRLVIPRERRSYSSLSRSQQRNPGNNPSKTTGVSVTTGMAQQESTDCSGNSYRDDEPARPAVLDLLPSEHPLIIYDAKQQQHHAKDAGNIEFSASKSPSLSMMSATSMQRAFKNGAQSPIVATKDTPLGSPENRAPQVAAKRSTVQSKVVDPKKKWWRLLDWLPGLKSLRASSGPILDSNCEASDTVDSSSQGKPIKDENFVQLDTFRTKDESCRPV</sequence>
<gene>
    <name evidence="1" type="ORF">QAD02_012253</name>
</gene>
<dbReference type="Proteomes" id="UP001239111">
    <property type="component" value="Chromosome 2"/>
</dbReference>
<evidence type="ECO:0000313" key="1">
    <source>
        <dbReference type="EMBL" id="KAJ8676466.1"/>
    </source>
</evidence>